<dbReference type="Proteomes" id="UP000001402">
    <property type="component" value="Chromosome"/>
</dbReference>
<dbReference type="HOGENOM" id="CLU_3047473_0_0_5"/>
<protein>
    <submittedName>
        <fullName evidence="2">Uncharacterized protein</fullName>
    </submittedName>
</protein>
<keyword evidence="1" id="KW-1133">Transmembrane helix</keyword>
<keyword evidence="1" id="KW-0472">Membrane</keyword>
<feature type="transmembrane region" description="Helical" evidence="1">
    <location>
        <begin position="30"/>
        <end position="50"/>
    </location>
</feature>
<organism evidence="2 3">
    <name type="scientific">Rhodopseudomonas palustris (strain DX-1)</name>
    <dbReference type="NCBI Taxonomy" id="652103"/>
    <lineage>
        <taxon>Bacteria</taxon>
        <taxon>Pseudomonadati</taxon>
        <taxon>Pseudomonadota</taxon>
        <taxon>Alphaproteobacteria</taxon>
        <taxon>Hyphomicrobiales</taxon>
        <taxon>Nitrobacteraceae</taxon>
        <taxon>Rhodopseudomonas</taxon>
    </lineage>
</organism>
<accession>E6VCU9</accession>
<proteinExistence type="predicted"/>
<keyword evidence="1" id="KW-0812">Transmembrane</keyword>
<dbReference type="KEGG" id="rpx:Rpdx1_3448"/>
<sequence>MPPDIIAALPWTLLALMLLHLVWSWRSAVFVGFVASLIMVAQLVPVQSLAQFGD</sequence>
<evidence type="ECO:0000256" key="1">
    <source>
        <dbReference type="SAM" id="Phobius"/>
    </source>
</evidence>
<name>E6VCU9_RHOPX</name>
<dbReference type="STRING" id="652103.Rpdx1_3448"/>
<evidence type="ECO:0000313" key="2">
    <source>
        <dbReference type="EMBL" id="ADU45018.1"/>
    </source>
</evidence>
<feature type="transmembrane region" description="Helical" evidence="1">
    <location>
        <begin position="6"/>
        <end position="23"/>
    </location>
</feature>
<gene>
    <name evidence="2" type="ordered locus">Rpdx1_3448</name>
</gene>
<reference evidence="2" key="1">
    <citation type="submission" date="2010-12" db="EMBL/GenBank/DDBJ databases">
        <title>Complete sequence of Rhodopseudomonas palustris DX-1.</title>
        <authorList>
            <consortium name="US DOE Joint Genome Institute"/>
            <person name="Lucas S."/>
            <person name="Copeland A."/>
            <person name="Lapidus A."/>
            <person name="Cheng J.-F."/>
            <person name="Goodwin L."/>
            <person name="Pitluck S."/>
            <person name="Misra M."/>
            <person name="Chertkov O."/>
            <person name="Detter J.C."/>
            <person name="Han C."/>
            <person name="Tapia R."/>
            <person name="Land M."/>
            <person name="Hauser L."/>
            <person name="Kyrpides N."/>
            <person name="Ivanova N."/>
            <person name="Ovchinnikova G."/>
            <person name="Logan B."/>
            <person name="Oda Y."/>
            <person name="Harwood C."/>
            <person name="Woyke T."/>
        </authorList>
    </citation>
    <scope>NUCLEOTIDE SEQUENCE [LARGE SCALE GENOMIC DNA]</scope>
    <source>
        <strain evidence="2">DX-1</strain>
    </source>
</reference>
<evidence type="ECO:0000313" key="3">
    <source>
        <dbReference type="Proteomes" id="UP000001402"/>
    </source>
</evidence>
<dbReference type="AlphaFoldDB" id="E6VCU9"/>
<dbReference type="EMBL" id="CP002418">
    <property type="protein sequence ID" value="ADU45018.1"/>
    <property type="molecule type" value="Genomic_DNA"/>
</dbReference>